<dbReference type="Pfam" id="PF13193">
    <property type="entry name" value="AMP-binding_C"/>
    <property type="match status" value="1"/>
</dbReference>
<dbReference type="PANTHER" id="PTHR24096">
    <property type="entry name" value="LONG-CHAIN-FATTY-ACID--COA LIGASE"/>
    <property type="match status" value="1"/>
</dbReference>
<evidence type="ECO:0000313" key="6">
    <source>
        <dbReference type="EMBL" id="PMD50789.1"/>
    </source>
</evidence>
<dbReference type="InterPro" id="IPR020845">
    <property type="entry name" value="AMP-binding_CS"/>
</dbReference>
<evidence type="ECO:0000259" key="5">
    <source>
        <dbReference type="Pfam" id="PF13193"/>
    </source>
</evidence>
<feature type="transmembrane region" description="Helical" evidence="3">
    <location>
        <begin position="270"/>
        <end position="289"/>
    </location>
</feature>
<dbReference type="GO" id="GO:0016405">
    <property type="term" value="F:CoA-ligase activity"/>
    <property type="evidence" value="ECO:0007669"/>
    <property type="project" value="TreeGrafter"/>
</dbReference>
<dbReference type="InterPro" id="IPR000873">
    <property type="entry name" value="AMP-dep_synth/lig_dom"/>
</dbReference>
<dbReference type="InterPro" id="IPR025110">
    <property type="entry name" value="AMP-bd_C"/>
</dbReference>
<reference evidence="6 7" key="1">
    <citation type="submission" date="2016-04" db="EMBL/GenBank/DDBJ databases">
        <title>A degradative enzymes factory behind the ericoid mycorrhizal symbiosis.</title>
        <authorList>
            <consortium name="DOE Joint Genome Institute"/>
            <person name="Martino E."/>
            <person name="Morin E."/>
            <person name="Grelet G."/>
            <person name="Kuo A."/>
            <person name="Kohler A."/>
            <person name="Daghino S."/>
            <person name="Barry K."/>
            <person name="Choi C."/>
            <person name="Cichocki N."/>
            <person name="Clum A."/>
            <person name="Copeland A."/>
            <person name="Hainaut M."/>
            <person name="Haridas S."/>
            <person name="Labutti K."/>
            <person name="Lindquist E."/>
            <person name="Lipzen A."/>
            <person name="Khouja H.-R."/>
            <person name="Murat C."/>
            <person name="Ohm R."/>
            <person name="Olson A."/>
            <person name="Spatafora J."/>
            <person name="Veneault-Fourrey C."/>
            <person name="Henrissat B."/>
            <person name="Grigoriev I."/>
            <person name="Martin F."/>
            <person name="Perotto S."/>
        </authorList>
    </citation>
    <scope>NUCLEOTIDE SEQUENCE [LARGE SCALE GENOMIC DNA]</scope>
    <source>
        <strain evidence="6 7">E</strain>
    </source>
</reference>
<keyword evidence="3" id="KW-1133">Transmembrane helix</keyword>
<keyword evidence="3" id="KW-0812">Transmembrane</keyword>
<dbReference type="Pfam" id="PF00501">
    <property type="entry name" value="AMP-binding"/>
    <property type="match status" value="1"/>
</dbReference>
<protein>
    <submittedName>
        <fullName evidence="6">Acetyl-CoA synthetase-like protein</fullName>
    </submittedName>
</protein>
<dbReference type="InParanoid" id="A0A2J6SJ38"/>
<evidence type="ECO:0000256" key="3">
    <source>
        <dbReference type="SAM" id="Phobius"/>
    </source>
</evidence>
<dbReference type="EMBL" id="KZ613913">
    <property type="protein sequence ID" value="PMD50789.1"/>
    <property type="molecule type" value="Genomic_DNA"/>
</dbReference>
<dbReference type="STRING" id="1095630.A0A2J6SJ38"/>
<feature type="transmembrane region" description="Helical" evidence="3">
    <location>
        <begin position="229"/>
        <end position="250"/>
    </location>
</feature>
<keyword evidence="7" id="KW-1185">Reference proteome</keyword>
<sequence length="547" mass="60659">MPTHSPHPPISIPPVDIWSFLFEQTDQEYPEDHVIFSDLATQKQHTLHSLRTTSASLGPGLLTQWNWQKGDVMALFTPNSADIATITFGTLWAGGVVCPMNNLYTVGELASLLKSSGAKGLTTHLNCLEVAREAALIVGLPLNRIILIGESDPKGRVKHFSYLITEEGSIDGEKKAMVNPKEDLAFLVYSSGTTGLPKGVMLSHENIVANILQSCTPDREMLDWKNDSMISFLPMFHIYGLHAMIFIPLYRGLTMHIMQQFNLNQLCSTIQASAITVAYVVPPVVLLLAKSPVVDKYDLSSLRMMHSAAAPLSDDLINMFYKRLKVPIKQSYGMSEASPAISSQSWADWNNPTGSVGKPLPSMSIKVMDGTCEVSRGKEGEIWMRGPNVFKGYYQNPQATSESMSEGWFRSGDIGYIDKEGNVFLTDRYKELIKYNGFQVAPAQLEGLLLGHPAVADVAVVGVYSRERETELPRAYVVVAKGHYAGKELEREVCEWLHKKVAPHKRLRGGIRFIDAIPKSAAGKVLRRVLAEQAKNEEDDKRMKPKL</sequence>
<feature type="domain" description="AMP-binding enzyme C-terminal" evidence="5">
    <location>
        <begin position="445"/>
        <end position="524"/>
    </location>
</feature>
<evidence type="ECO:0000259" key="4">
    <source>
        <dbReference type="Pfam" id="PF00501"/>
    </source>
</evidence>
<gene>
    <name evidence="6" type="ORF">K444DRAFT_638118</name>
</gene>
<name>A0A2J6SJ38_9HELO</name>
<dbReference type="CDD" id="cd05911">
    <property type="entry name" value="Firefly_Luc_like"/>
    <property type="match status" value="1"/>
</dbReference>
<dbReference type="SUPFAM" id="SSF56801">
    <property type="entry name" value="Acetyl-CoA synthetase-like"/>
    <property type="match status" value="1"/>
</dbReference>
<dbReference type="AlphaFoldDB" id="A0A2J6SJ38"/>
<proteinExistence type="inferred from homology"/>
<feature type="domain" description="AMP-dependent synthetase/ligase" evidence="4">
    <location>
        <begin position="22"/>
        <end position="394"/>
    </location>
</feature>
<dbReference type="PANTHER" id="PTHR24096:SF149">
    <property type="entry name" value="AMP-BINDING DOMAIN-CONTAINING PROTEIN-RELATED"/>
    <property type="match status" value="1"/>
</dbReference>
<keyword evidence="3" id="KW-0472">Membrane</keyword>
<dbReference type="OrthoDB" id="6509636at2759"/>
<dbReference type="Gene3D" id="3.30.300.30">
    <property type="match status" value="1"/>
</dbReference>
<dbReference type="RefSeq" id="XP_024727693.1">
    <property type="nucleotide sequence ID" value="XM_024884211.1"/>
</dbReference>
<dbReference type="Gene3D" id="3.40.50.12780">
    <property type="entry name" value="N-terminal domain of ligase-like"/>
    <property type="match status" value="1"/>
</dbReference>
<dbReference type="GeneID" id="36592288"/>
<evidence type="ECO:0000256" key="1">
    <source>
        <dbReference type="ARBA" id="ARBA00006432"/>
    </source>
</evidence>
<organism evidence="6 7">
    <name type="scientific">Hyaloscypha bicolor E</name>
    <dbReference type="NCBI Taxonomy" id="1095630"/>
    <lineage>
        <taxon>Eukaryota</taxon>
        <taxon>Fungi</taxon>
        <taxon>Dikarya</taxon>
        <taxon>Ascomycota</taxon>
        <taxon>Pezizomycotina</taxon>
        <taxon>Leotiomycetes</taxon>
        <taxon>Helotiales</taxon>
        <taxon>Hyaloscyphaceae</taxon>
        <taxon>Hyaloscypha</taxon>
        <taxon>Hyaloscypha bicolor</taxon>
    </lineage>
</organism>
<dbReference type="Proteomes" id="UP000235371">
    <property type="component" value="Unassembled WGS sequence"/>
</dbReference>
<keyword evidence="2" id="KW-0436">Ligase</keyword>
<dbReference type="PROSITE" id="PS00455">
    <property type="entry name" value="AMP_BINDING"/>
    <property type="match status" value="1"/>
</dbReference>
<evidence type="ECO:0000313" key="7">
    <source>
        <dbReference type="Proteomes" id="UP000235371"/>
    </source>
</evidence>
<evidence type="ECO:0000256" key="2">
    <source>
        <dbReference type="ARBA" id="ARBA00022598"/>
    </source>
</evidence>
<dbReference type="InterPro" id="IPR042099">
    <property type="entry name" value="ANL_N_sf"/>
</dbReference>
<comment type="similarity">
    <text evidence="1">Belongs to the ATP-dependent AMP-binding enzyme family.</text>
</comment>
<dbReference type="InterPro" id="IPR045851">
    <property type="entry name" value="AMP-bd_C_sf"/>
</dbReference>
<accession>A0A2J6SJ38</accession>